<organism evidence="2 3">
    <name type="scientific">Pachysolen tannophilus NRRL Y-2460</name>
    <dbReference type="NCBI Taxonomy" id="669874"/>
    <lineage>
        <taxon>Eukaryota</taxon>
        <taxon>Fungi</taxon>
        <taxon>Dikarya</taxon>
        <taxon>Ascomycota</taxon>
        <taxon>Saccharomycotina</taxon>
        <taxon>Pichiomycetes</taxon>
        <taxon>Pachysolenaceae</taxon>
        <taxon>Pachysolen</taxon>
    </lineage>
</organism>
<reference evidence="3" key="1">
    <citation type="submission" date="2016-05" db="EMBL/GenBank/DDBJ databases">
        <title>Comparative genomics of biotechnologically important yeasts.</title>
        <authorList>
            <consortium name="DOE Joint Genome Institute"/>
            <person name="Riley R."/>
            <person name="Haridas S."/>
            <person name="Wolfe K.H."/>
            <person name="Lopes M.R."/>
            <person name="Hittinger C.T."/>
            <person name="Goker M."/>
            <person name="Salamov A."/>
            <person name="Wisecaver J."/>
            <person name="Long T.M."/>
            <person name="Aerts A.L."/>
            <person name="Barry K."/>
            <person name="Choi C."/>
            <person name="Clum A."/>
            <person name="Coughlan A.Y."/>
            <person name="Deshpande S."/>
            <person name="Douglass A.P."/>
            <person name="Hanson S.J."/>
            <person name="Klenk H.-P."/>
            <person name="Labutti K."/>
            <person name="Lapidus A."/>
            <person name="Lindquist E."/>
            <person name="Lipzen A."/>
            <person name="Meier-Kolthoff J.P."/>
            <person name="Ohm R.A."/>
            <person name="Otillar R.P."/>
            <person name="Pangilinan J."/>
            <person name="Peng Y."/>
            <person name="Rokas A."/>
            <person name="Rosa C.A."/>
            <person name="Scheuner C."/>
            <person name="Sibirny A.A."/>
            <person name="Slot J.C."/>
            <person name="Stielow J.B."/>
            <person name="Sun H."/>
            <person name="Kurtzman C.P."/>
            <person name="Blackwell M."/>
            <person name="Grigoriev I.V."/>
            <person name="Jeffries T.W."/>
        </authorList>
    </citation>
    <scope>NUCLEOTIDE SEQUENCE [LARGE SCALE GENOMIC DNA]</scope>
    <source>
        <strain evidence="3">NRRL Y-2460</strain>
    </source>
</reference>
<evidence type="ECO:0008006" key="4">
    <source>
        <dbReference type="Google" id="ProtNLM"/>
    </source>
</evidence>
<feature type="compositionally biased region" description="Low complexity" evidence="1">
    <location>
        <begin position="7"/>
        <end position="27"/>
    </location>
</feature>
<evidence type="ECO:0000313" key="3">
    <source>
        <dbReference type="Proteomes" id="UP000094236"/>
    </source>
</evidence>
<protein>
    <recommendedName>
        <fullName evidence="4">CCHC-type domain-containing protein</fullName>
    </recommendedName>
</protein>
<gene>
    <name evidence="2" type="ORF">PACTADRAFT_35109</name>
</gene>
<keyword evidence="3" id="KW-1185">Reference proteome</keyword>
<name>A0A1E4TRE9_PACTA</name>
<sequence>MAHAHAHAQAQAQAQLPQRFQQQLHPNNYPPPPPYYNLQFQLSPTKQSQQYFTLSESSMTTPSSNSPYPSSSGTPLSSHQKLELGSSDPSSSLKQQSLLFLSGDALAQKYYHNQLPMNCVASPGYVYYQSYCAVGVNRSRLTSFMDNCDWNVVEASDVVCHFCQQRGHISKYCHFRAQQSSPRG</sequence>
<feature type="compositionally biased region" description="Low complexity" evidence="1">
    <location>
        <begin position="53"/>
        <end position="75"/>
    </location>
</feature>
<dbReference type="EMBL" id="KV454016">
    <property type="protein sequence ID" value="ODV94304.1"/>
    <property type="molecule type" value="Genomic_DNA"/>
</dbReference>
<feature type="compositionally biased region" description="Polar residues" evidence="1">
    <location>
        <begin position="38"/>
        <end position="52"/>
    </location>
</feature>
<evidence type="ECO:0000313" key="2">
    <source>
        <dbReference type="EMBL" id="ODV94304.1"/>
    </source>
</evidence>
<dbReference type="Proteomes" id="UP000094236">
    <property type="component" value="Unassembled WGS sequence"/>
</dbReference>
<feature type="region of interest" description="Disordered" evidence="1">
    <location>
        <begin position="1"/>
        <end position="90"/>
    </location>
</feature>
<proteinExistence type="predicted"/>
<evidence type="ECO:0000256" key="1">
    <source>
        <dbReference type="SAM" id="MobiDB-lite"/>
    </source>
</evidence>
<dbReference type="AlphaFoldDB" id="A0A1E4TRE9"/>
<accession>A0A1E4TRE9</accession>